<name>A0A366QZA3_9HYPO</name>
<accession>A0A366QZA3</accession>
<comment type="caution">
    <text evidence="1">The sequence shown here is derived from an EMBL/GenBank/DDBJ whole genome shotgun (WGS) entry which is preliminary data.</text>
</comment>
<sequence>MRFILCGSSCKRAPDEEGDIQTIADIEHETTTSSEQNADSVGPITSAHTDLRSSLPQLLRTSRQIHNEARALLYNNNCVHVHFGEELRIVLPKYRKEIRHMVINLYYTNPFLHEPEHEEGRYLEAWPELLSGLCSLQLIVSCLSWYNPDEWAEVMKMHLEFIDLHIPPQVKVEVDTDGDESTRQLVNDNISNLCTFERLAAGDEFFKRGVFARSDRDYDLDLDLDERSSEDDDDDDDFIDHNNPYYPLYQLFLKLETNESA</sequence>
<evidence type="ECO:0000313" key="2">
    <source>
        <dbReference type="Proteomes" id="UP000253153"/>
    </source>
</evidence>
<keyword evidence="2" id="KW-1185">Reference proteome</keyword>
<dbReference type="RefSeq" id="XP_031011860.1">
    <property type="nucleotide sequence ID" value="XM_031164073.1"/>
</dbReference>
<gene>
    <name evidence="1" type="ORF">FIESC28_09938</name>
</gene>
<dbReference type="AlphaFoldDB" id="A0A366QZA3"/>
<evidence type="ECO:0000313" key="1">
    <source>
        <dbReference type="EMBL" id="RBR09330.1"/>
    </source>
</evidence>
<protein>
    <submittedName>
        <fullName evidence="1">Uncharacterized protein</fullName>
    </submittedName>
</protein>
<dbReference type="OrthoDB" id="62952at2759"/>
<dbReference type="Proteomes" id="UP000253153">
    <property type="component" value="Unassembled WGS sequence"/>
</dbReference>
<reference evidence="1 2" key="1">
    <citation type="submission" date="2018-06" db="EMBL/GenBank/DDBJ databases">
        <title>Fusarium incarnatum-equiseti species complex species 28.</title>
        <authorList>
            <person name="Gardiner D.M."/>
        </authorList>
    </citation>
    <scope>NUCLEOTIDE SEQUENCE [LARGE SCALE GENOMIC DNA]</scope>
    <source>
        <strain evidence="1 2">FIESC_28</strain>
    </source>
</reference>
<organism evidence="1 2">
    <name type="scientific">Fusarium coffeatum</name>
    <dbReference type="NCBI Taxonomy" id="231269"/>
    <lineage>
        <taxon>Eukaryota</taxon>
        <taxon>Fungi</taxon>
        <taxon>Dikarya</taxon>
        <taxon>Ascomycota</taxon>
        <taxon>Pezizomycotina</taxon>
        <taxon>Sordariomycetes</taxon>
        <taxon>Hypocreomycetidae</taxon>
        <taxon>Hypocreales</taxon>
        <taxon>Nectriaceae</taxon>
        <taxon>Fusarium</taxon>
        <taxon>Fusarium incarnatum-equiseti species complex</taxon>
    </lineage>
</organism>
<dbReference type="EMBL" id="QKXC01000266">
    <property type="protein sequence ID" value="RBR09330.1"/>
    <property type="molecule type" value="Genomic_DNA"/>
</dbReference>
<dbReference type="GeneID" id="41999369"/>
<proteinExistence type="predicted"/>